<gene>
    <name evidence="2" type="ORF">Fot_43604</name>
</gene>
<accession>A0ABD1R140</accession>
<protein>
    <submittedName>
        <fullName evidence="2">Uncharacterized protein</fullName>
    </submittedName>
</protein>
<evidence type="ECO:0000256" key="1">
    <source>
        <dbReference type="SAM" id="MobiDB-lite"/>
    </source>
</evidence>
<keyword evidence="3" id="KW-1185">Reference proteome</keyword>
<evidence type="ECO:0000313" key="2">
    <source>
        <dbReference type="EMBL" id="KAL2482160.1"/>
    </source>
</evidence>
<evidence type="ECO:0000313" key="3">
    <source>
        <dbReference type="Proteomes" id="UP001604277"/>
    </source>
</evidence>
<organism evidence="2 3">
    <name type="scientific">Forsythia ovata</name>
    <dbReference type="NCBI Taxonomy" id="205694"/>
    <lineage>
        <taxon>Eukaryota</taxon>
        <taxon>Viridiplantae</taxon>
        <taxon>Streptophyta</taxon>
        <taxon>Embryophyta</taxon>
        <taxon>Tracheophyta</taxon>
        <taxon>Spermatophyta</taxon>
        <taxon>Magnoliopsida</taxon>
        <taxon>eudicotyledons</taxon>
        <taxon>Gunneridae</taxon>
        <taxon>Pentapetalae</taxon>
        <taxon>asterids</taxon>
        <taxon>lamiids</taxon>
        <taxon>Lamiales</taxon>
        <taxon>Oleaceae</taxon>
        <taxon>Forsythieae</taxon>
        <taxon>Forsythia</taxon>
    </lineage>
</organism>
<comment type="caution">
    <text evidence="2">The sequence shown here is derived from an EMBL/GenBank/DDBJ whole genome shotgun (WGS) entry which is preliminary data.</text>
</comment>
<feature type="compositionally biased region" description="Polar residues" evidence="1">
    <location>
        <begin position="74"/>
        <end position="92"/>
    </location>
</feature>
<proteinExistence type="predicted"/>
<dbReference type="EMBL" id="JBFOLJ010000013">
    <property type="protein sequence ID" value="KAL2482160.1"/>
    <property type="molecule type" value="Genomic_DNA"/>
</dbReference>
<dbReference type="PANTHER" id="PTHR36405">
    <property type="entry name" value="BNAA10G09140D PROTEIN"/>
    <property type="match status" value="1"/>
</dbReference>
<dbReference type="PANTHER" id="PTHR36405:SF5">
    <property type="match status" value="1"/>
</dbReference>
<dbReference type="Proteomes" id="UP001604277">
    <property type="component" value="Unassembled WGS sequence"/>
</dbReference>
<reference evidence="3" key="1">
    <citation type="submission" date="2024-07" db="EMBL/GenBank/DDBJ databases">
        <title>Two chromosome-level genome assemblies of Korean endemic species Abeliophyllum distichum and Forsythia ovata (Oleaceae).</title>
        <authorList>
            <person name="Jang H."/>
        </authorList>
    </citation>
    <scope>NUCLEOTIDE SEQUENCE [LARGE SCALE GENOMIC DNA]</scope>
</reference>
<dbReference type="AlphaFoldDB" id="A0ABD1R140"/>
<sequence length="152" mass="17038">MGDKGSERPINIGTTGRIRTLMMQELEAKQRKRKPQSAPVVALYCGPIRVSPTPNSRVSRERPKPRRKSAGDLGNNSSSHRRAQYSSQNMPMLQSEETHSVNTTPIRVRGRPGKKIPKIVEIVDLNCGNQGRGWPVPIKNQLRRLSFSKLSD</sequence>
<feature type="region of interest" description="Disordered" evidence="1">
    <location>
        <begin position="27"/>
        <end position="112"/>
    </location>
</feature>
<name>A0ABD1R140_9LAMI</name>